<evidence type="ECO:0000256" key="1">
    <source>
        <dbReference type="SAM" id="MobiDB-lite"/>
    </source>
</evidence>
<reference evidence="3" key="1">
    <citation type="journal article" date="2018" name="Nat. Plants">
        <title>Whole-genome landscape of Medicago truncatula symbiotic genes.</title>
        <authorList>
            <person name="Pecrix Y."/>
            <person name="Staton S.E."/>
            <person name="Sallet E."/>
            <person name="Lelandais-Briere C."/>
            <person name="Moreau S."/>
            <person name="Carrere S."/>
            <person name="Blein T."/>
            <person name="Jardinaud M.F."/>
            <person name="Latrasse D."/>
            <person name="Zouine M."/>
            <person name="Zahm M."/>
            <person name="Kreplak J."/>
            <person name="Mayjonade B."/>
            <person name="Satge C."/>
            <person name="Perez M."/>
            <person name="Cauet S."/>
            <person name="Marande W."/>
            <person name="Chantry-Darmon C."/>
            <person name="Lopez-Roques C."/>
            <person name="Bouchez O."/>
            <person name="Berard A."/>
            <person name="Debelle F."/>
            <person name="Munos S."/>
            <person name="Bendahmane A."/>
            <person name="Berges H."/>
            <person name="Niebel A."/>
            <person name="Buitink J."/>
            <person name="Frugier F."/>
            <person name="Benhamed M."/>
            <person name="Crespi M."/>
            <person name="Gouzy J."/>
            <person name="Gamas P."/>
        </authorList>
    </citation>
    <scope>NUCLEOTIDE SEQUENCE [LARGE SCALE GENOMIC DNA]</scope>
    <source>
        <strain evidence="3">cv. Jemalong A17</strain>
    </source>
</reference>
<dbReference type="Proteomes" id="UP000265566">
    <property type="component" value="Chromosome 4"/>
</dbReference>
<dbReference type="Gramene" id="rna20260">
    <property type="protein sequence ID" value="RHN58355.1"/>
    <property type="gene ID" value="gene20260"/>
</dbReference>
<organism evidence="2 3">
    <name type="scientific">Medicago truncatula</name>
    <name type="common">Barrel medic</name>
    <name type="synonym">Medicago tribuloides</name>
    <dbReference type="NCBI Taxonomy" id="3880"/>
    <lineage>
        <taxon>Eukaryota</taxon>
        <taxon>Viridiplantae</taxon>
        <taxon>Streptophyta</taxon>
        <taxon>Embryophyta</taxon>
        <taxon>Tracheophyta</taxon>
        <taxon>Spermatophyta</taxon>
        <taxon>Magnoliopsida</taxon>
        <taxon>eudicotyledons</taxon>
        <taxon>Gunneridae</taxon>
        <taxon>Pentapetalae</taxon>
        <taxon>rosids</taxon>
        <taxon>fabids</taxon>
        <taxon>Fabales</taxon>
        <taxon>Fabaceae</taxon>
        <taxon>Papilionoideae</taxon>
        <taxon>50 kb inversion clade</taxon>
        <taxon>NPAAA clade</taxon>
        <taxon>Hologalegina</taxon>
        <taxon>IRL clade</taxon>
        <taxon>Trifolieae</taxon>
        <taxon>Medicago</taxon>
    </lineage>
</organism>
<evidence type="ECO:0000313" key="2">
    <source>
        <dbReference type="EMBL" id="RHN58355.1"/>
    </source>
</evidence>
<name>A0A396I423_MEDTR</name>
<dbReference type="EMBL" id="PSQE01000004">
    <property type="protein sequence ID" value="RHN58355.1"/>
    <property type="molecule type" value="Genomic_DNA"/>
</dbReference>
<accession>A0A396I423</accession>
<feature type="compositionally biased region" description="Low complexity" evidence="1">
    <location>
        <begin position="10"/>
        <end position="21"/>
    </location>
</feature>
<gene>
    <name evidence="2" type="ORF">MtrunA17_Chr4g0001541</name>
</gene>
<feature type="region of interest" description="Disordered" evidence="1">
    <location>
        <begin position="1"/>
        <end position="21"/>
    </location>
</feature>
<protein>
    <submittedName>
        <fullName evidence="2">Uncharacterized protein</fullName>
    </submittedName>
</protein>
<proteinExistence type="predicted"/>
<evidence type="ECO:0000313" key="3">
    <source>
        <dbReference type="Proteomes" id="UP000265566"/>
    </source>
</evidence>
<dbReference type="AlphaFoldDB" id="A0A396I423"/>
<sequence>MRPPYQRQISQPSSPVVSSSDLTTTTVVGYLKLITGTHATPTVVNTSDVDGHELQRGVVRKTLADRVIERFEEREKEKMMKEVRGDDGVGGDGGCGRWREERECCVGFLFLINKIKQIIK</sequence>
<comment type="caution">
    <text evidence="2">The sequence shown here is derived from an EMBL/GenBank/DDBJ whole genome shotgun (WGS) entry which is preliminary data.</text>
</comment>